<dbReference type="PANTHER" id="PTHR46796:SF15">
    <property type="entry name" value="BLL1074 PROTEIN"/>
    <property type="match status" value="1"/>
</dbReference>
<dbReference type="InterPro" id="IPR050204">
    <property type="entry name" value="AraC_XylS_family_regulators"/>
</dbReference>
<evidence type="ECO:0000256" key="1">
    <source>
        <dbReference type="ARBA" id="ARBA00023015"/>
    </source>
</evidence>
<keyword evidence="6" id="KW-1185">Reference proteome</keyword>
<dbReference type="Proteomes" id="UP000536262">
    <property type="component" value="Unassembled WGS sequence"/>
</dbReference>
<dbReference type="GO" id="GO:0003700">
    <property type="term" value="F:DNA-binding transcription factor activity"/>
    <property type="evidence" value="ECO:0007669"/>
    <property type="project" value="InterPro"/>
</dbReference>
<comment type="caution">
    <text evidence="5">The sequence shown here is derived from an EMBL/GenBank/DDBJ whole genome shotgun (WGS) entry which is preliminary data.</text>
</comment>
<evidence type="ECO:0000256" key="2">
    <source>
        <dbReference type="ARBA" id="ARBA00023125"/>
    </source>
</evidence>
<evidence type="ECO:0000313" key="5">
    <source>
        <dbReference type="EMBL" id="MBB6352744.1"/>
    </source>
</evidence>
<keyword evidence="2 5" id="KW-0238">DNA-binding</keyword>
<dbReference type="RefSeq" id="WP_184697633.1">
    <property type="nucleotide sequence ID" value="NZ_JACHOU010000001.1"/>
</dbReference>
<dbReference type="PROSITE" id="PS01124">
    <property type="entry name" value="HTH_ARAC_FAMILY_2"/>
    <property type="match status" value="1"/>
</dbReference>
<sequence>MASSQAQATDHDQPTAQFEMVRRAPSPLLAGVVTDLVGYRELVPVHIRQNEAASLTVPLVISFGEPFAIGLSRTPGNSDRFASFASGLHAGPVVIESFGRSCCVQVNFTPLGARRFFGIPMCELADRVVTLDEVLGLAGNALQERLGQETGWRQRLDLVEGWIVERLVTTAPPAAEIAWAMAKIASSNGRIRIASIAGEIGCSRKHLAAQFADLVGIGPKAVARIVRFDRTARLARSAVGVDWADLAAECGYADQAHLVREFRELSGSTPTALLPKPG</sequence>
<dbReference type="Gene3D" id="1.10.10.60">
    <property type="entry name" value="Homeodomain-like"/>
    <property type="match status" value="1"/>
</dbReference>
<dbReference type="Pfam" id="PF12833">
    <property type="entry name" value="HTH_18"/>
    <property type="match status" value="1"/>
</dbReference>
<reference evidence="5 6" key="1">
    <citation type="submission" date="2020-08" db="EMBL/GenBank/DDBJ databases">
        <title>Genomic Encyclopedia of Type Strains, Phase IV (KMG-IV): sequencing the most valuable type-strain genomes for metagenomic binning, comparative biology and taxonomic classification.</title>
        <authorList>
            <person name="Goeker M."/>
        </authorList>
    </citation>
    <scope>NUCLEOTIDE SEQUENCE [LARGE SCALE GENOMIC DNA]</scope>
    <source>
        <strain evidence="5 6">DSM 7051</strain>
    </source>
</reference>
<evidence type="ECO:0000313" key="6">
    <source>
        <dbReference type="Proteomes" id="UP000536262"/>
    </source>
</evidence>
<organism evidence="5 6">
    <name type="scientific">Aminobacter aganoensis</name>
    <dbReference type="NCBI Taxonomy" id="83264"/>
    <lineage>
        <taxon>Bacteria</taxon>
        <taxon>Pseudomonadati</taxon>
        <taxon>Pseudomonadota</taxon>
        <taxon>Alphaproteobacteria</taxon>
        <taxon>Hyphomicrobiales</taxon>
        <taxon>Phyllobacteriaceae</taxon>
        <taxon>Aminobacter</taxon>
    </lineage>
</organism>
<dbReference type="InterPro" id="IPR018060">
    <property type="entry name" value="HTH_AraC"/>
</dbReference>
<gene>
    <name evidence="5" type="ORF">GGR00_000496</name>
</gene>
<evidence type="ECO:0000259" key="4">
    <source>
        <dbReference type="PROSITE" id="PS01124"/>
    </source>
</evidence>
<feature type="domain" description="HTH araC/xylS-type" evidence="4">
    <location>
        <begin position="174"/>
        <end position="276"/>
    </location>
</feature>
<dbReference type="PANTHER" id="PTHR46796">
    <property type="entry name" value="HTH-TYPE TRANSCRIPTIONAL ACTIVATOR RHAS-RELATED"/>
    <property type="match status" value="1"/>
</dbReference>
<proteinExistence type="predicted"/>
<dbReference type="GO" id="GO:0043565">
    <property type="term" value="F:sequence-specific DNA binding"/>
    <property type="evidence" value="ECO:0007669"/>
    <property type="project" value="InterPro"/>
</dbReference>
<keyword evidence="1" id="KW-0805">Transcription regulation</keyword>
<keyword evidence="3" id="KW-0804">Transcription</keyword>
<dbReference type="Pfam" id="PF20240">
    <property type="entry name" value="DUF6597"/>
    <property type="match status" value="1"/>
</dbReference>
<protein>
    <submittedName>
        <fullName evidence="5">AraC-like DNA-binding protein</fullName>
    </submittedName>
</protein>
<dbReference type="InterPro" id="IPR046532">
    <property type="entry name" value="DUF6597"/>
</dbReference>
<dbReference type="AlphaFoldDB" id="A0A7X0F465"/>
<evidence type="ECO:0000256" key="3">
    <source>
        <dbReference type="ARBA" id="ARBA00023163"/>
    </source>
</evidence>
<dbReference type="SMART" id="SM00342">
    <property type="entry name" value="HTH_ARAC"/>
    <property type="match status" value="1"/>
</dbReference>
<accession>A0A7X0F465</accession>
<name>A0A7X0F465_9HYPH</name>
<dbReference type="EMBL" id="JACHOU010000001">
    <property type="protein sequence ID" value="MBB6352744.1"/>
    <property type="molecule type" value="Genomic_DNA"/>
</dbReference>